<reference evidence="2 3" key="1">
    <citation type="submission" date="2020-03" db="EMBL/GenBank/DDBJ databases">
        <title>Characterization of ganglioside-mimicking enterococci.</title>
        <authorList>
            <person name="Patry R.T."/>
            <person name="Nothaft H."/>
            <person name="Bridger R."/>
            <person name="Shajahan A."/>
            <person name="Huynh S."/>
            <person name="Sanchez S."/>
            <person name="Azadi P."/>
            <person name="Cooper K."/>
            <person name="Miller W.G."/>
            <person name="Parker C.T."/>
            <person name="Wells L."/>
            <person name="Szymanski C.M."/>
        </authorList>
    </citation>
    <scope>NUCLEOTIDE SEQUENCE [LARGE SCALE GENOMIC DNA]</scope>
    <source>
        <strain evidence="2 3">EGM181</strain>
    </source>
</reference>
<dbReference type="RefSeq" id="WP_113849237.1">
    <property type="nucleotide sequence ID" value="NZ_CAKOCH010000001.1"/>
</dbReference>
<evidence type="ECO:0000313" key="1">
    <source>
        <dbReference type="EMBL" id="MBA0971627.1"/>
    </source>
</evidence>
<dbReference type="Proteomes" id="UP000571857">
    <property type="component" value="Unassembled WGS sequence"/>
</dbReference>
<accession>A0AAE7T0B8</accession>
<dbReference type="AlphaFoldDB" id="A0AAE7T0B8"/>
<name>A0AAE7T0B8_ENTGA</name>
<dbReference type="EMBL" id="JABXJK010000009">
    <property type="protein sequence ID" value="MBA0971627.1"/>
    <property type="molecule type" value="Genomic_DNA"/>
</dbReference>
<gene>
    <name evidence="2" type="ORF">EGM181_14930</name>
    <name evidence="1" type="ORF">HWH42_03280</name>
</gene>
<dbReference type="EMBL" id="CP050485">
    <property type="protein sequence ID" value="QOG28457.1"/>
    <property type="molecule type" value="Genomic_DNA"/>
</dbReference>
<dbReference type="GeneID" id="93225262"/>
<evidence type="ECO:0000313" key="3">
    <source>
        <dbReference type="Proteomes" id="UP000516696"/>
    </source>
</evidence>
<evidence type="ECO:0000313" key="2">
    <source>
        <dbReference type="EMBL" id="QOG28457.1"/>
    </source>
</evidence>
<organism evidence="2 3">
    <name type="scientific">Enterococcus gallinarum</name>
    <dbReference type="NCBI Taxonomy" id="1353"/>
    <lineage>
        <taxon>Bacteria</taxon>
        <taxon>Bacillati</taxon>
        <taxon>Bacillota</taxon>
        <taxon>Bacilli</taxon>
        <taxon>Lactobacillales</taxon>
        <taxon>Enterococcaceae</taxon>
        <taxon>Enterococcus</taxon>
    </lineage>
</organism>
<sequence length="108" mass="12514">MSFFNFWRNKKKEIPEKKMNTALPQNEQKTTWKAITLYVEADFRDFQLVSIITSAIAANDDPKSEFVVKKIVQINPRVKEIALIMASVATGDEAQKYYVVKNIKEKED</sequence>
<evidence type="ECO:0000313" key="4">
    <source>
        <dbReference type="Proteomes" id="UP000571857"/>
    </source>
</evidence>
<reference evidence="1 4" key="2">
    <citation type="submission" date="2020-06" db="EMBL/GenBank/DDBJ databases">
        <title>Crossreactivity between MHC class I-restricted antigens from cancer cells and an enterococcal bacteriophage.</title>
        <authorList>
            <person name="Fluckiger A."/>
            <person name="Daillere R."/>
            <person name="Sassi M."/>
            <person name="Cattoir V."/>
            <person name="Kroemer G."/>
            <person name="Zitvogel L."/>
        </authorList>
    </citation>
    <scope>NUCLEOTIDE SEQUENCE [LARGE SCALE GENOMIC DNA]</scope>
    <source>
        <strain evidence="1 4">EG4</strain>
    </source>
</reference>
<dbReference type="Proteomes" id="UP000516696">
    <property type="component" value="Chromosome"/>
</dbReference>
<proteinExistence type="predicted"/>
<protein>
    <submittedName>
        <fullName evidence="2">Uncharacterized protein</fullName>
    </submittedName>
</protein>